<keyword evidence="9" id="KW-1185">Reference proteome</keyword>
<dbReference type="Ensembl" id="ENSMGAT00000021269.1">
    <property type="protein sequence ID" value="ENSMGAP00000034565.1"/>
    <property type="gene ID" value="ENSMGAG00000008390.3"/>
</dbReference>
<dbReference type="Bgee" id="ENSMGAG00000008390">
    <property type="expression patterns" value="Expressed in bursa of Fabricius and 17 other cell types or tissues"/>
</dbReference>
<name>A0A803YS17_MELGA</name>
<evidence type="ECO:0000256" key="4">
    <source>
        <dbReference type="ARBA" id="ARBA00022840"/>
    </source>
</evidence>
<dbReference type="InterPro" id="IPR033756">
    <property type="entry name" value="YlxH/NBP35"/>
</dbReference>
<dbReference type="InterPro" id="IPR000808">
    <property type="entry name" value="Mrp-like_CS"/>
</dbReference>
<dbReference type="AlphaFoldDB" id="A0A803YS17"/>
<organism evidence="8 9">
    <name type="scientific">Meleagris gallopavo</name>
    <name type="common">Wild turkey</name>
    <dbReference type="NCBI Taxonomy" id="9103"/>
    <lineage>
        <taxon>Eukaryota</taxon>
        <taxon>Metazoa</taxon>
        <taxon>Chordata</taxon>
        <taxon>Craniata</taxon>
        <taxon>Vertebrata</taxon>
        <taxon>Euteleostomi</taxon>
        <taxon>Archelosauria</taxon>
        <taxon>Archosauria</taxon>
        <taxon>Dinosauria</taxon>
        <taxon>Saurischia</taxon>
        <taxon>Theropoda</taxon>
        <taxon>Coelurosauria</taxon>
        <taxon>Aves</taxon>
        <taxon>Neognathae</taxon>
        <taxon>Galloanserae</taxon>
        <taxon>Galliformes</taxon>
        <taxon>Phasianidae</taxon>
        <taxon>Meleagridinae</taxon>
        <taxon>Meleagris</taxon>
    </lineage>
</organism>
<dbReference type="GO" id="GO:0005524">
    <property type="term" value="F:ATP binding"/>
    <property type="evidence" value="ECO:0007669"/>
    <property type="project" value="UniProtKB-KW"/>
</dbReference>
<gene>
    <name evidence="8" type="primary">NUBP1</name>
</gene>
<dbReference type="GO" id="GO:0046872">
    <property type="term" value="F:metal ion binding"/>
    <property type="evidence" value="ECO:0007669"/>
    <property type="project" value="UniProtKB-KW"/>
</dbReference>
<evidence type="ECO:0000256" key="6">
    <source>
        <dbReference type="ARBA" id="ARBA00023014"/>
    </source>
</evidence>
<keyword evidence="4" id="KW-0067">ATP-binding</keyword>
<evidence type="ECO:0000256" key="1">
    <source>
        <dbReference type="ARBA" id="ARBA00022485"/>
    </source>
</evidence>
<dbReference type="GO" id="GO:0140663">
    <property type="term" value="F:ATP-dependent FeS chaperone activity"/>
    <property type="evidence" value="ECO:0007669"/>
    <property type="project" value="InterPro"/>
</dbReference>
<dbReference type="PANTHER" id="PTHR23264">
    <property type="entry name" value="NUCLEOTIDE-BINDING PROTEIN NBP35 YEAST -RELATED"/>
    <property type="match status" value="1"/>
</dbReference>
<dbReference type="Pfam" id="PF10609">
    <property type="entry name" value="ParA"/>
    <property type="match status" value="1"/>
</dbReference>
<reference evidence="8" key="3">
    <citation type="submission" date="2025-09" db="UniProtKB">
        <authorList>
            <consortium name="Ensembl"/>
        </authorList>
    </citation>
    <scope>IDENTIFICATION</scope>
</reference>
<dbReference type="Proteomes" id="UP000001645">
    <property type="component" value="Chromosome 16"/>
</dbReference>
<accession>A0A803YS17</accession>
<evidence type="ECO:0000256" key="5">
    <source>
        <dbReference type="ARBA" id="ARBA00023004"/>
    </source>
</evidence>
<sequence length="262" mass="28630">MKDCIVEMERLRGVKHIVVVLSGKGGVGKSTFSALLARGLAADEGKQVALLDVDICGPSIPKMMGLEGEQVRSDRSYSERPNVSDKSVMSVGFLLSSPDDAVIWRGPKKNGLIKQFLRDVDWGEVDYLIVDTPPGTSDEHLSIVQYLSASRVDGAVIITTPQEVSLQDVRKEINFCHKVKLPIIGVVENMSGFICPNCKIFPPTTGGAEKMCQNLNVSLLGKVPLDPQIGNVTVLHYNSFKTVLVFLLGSLTYRMLNVLCLR</sequence>
<evidence type="ECO:0000313" key="9">
    <source>
        <dbReference type="Proteomes" id="UP000001645"/>
    </source>
</evidence>
<evidence type="ECO:0000256" key="3">
    <source>
        <dbReference type="ARBA" id="ARBA00022741"/>
    </source>
</evidence>
<dbReference type="InterPro" id="IPR019591">
    <property type="entry name" value="Mrp/NBP35_ATP-bd"/>
</dbReference>
<feature type="domain" description="AAA+ ATPase" evidence="7">
    <location>
        <begin position="15"/>
        <end position="185"/>
    </location>
</feature>
<evidence type="ECO:0000313" key="8">
    <source>
        <dbReference type="Ensembl" id="ENSMGAP00000034565.1"/>
    </source>
</evidence>
<dbReference type="HAMAP" id="MF_02040">
    <property type="entry name" value="Mrp_NBP35"/>
    <property type="match status" value="1"/>
</dbReference>
<keyword evidence="1" id="KW-0004">4Fe-4S</keyword>
<dbReference type="SUPFAM" id="SSF52540">
    <property type="entry name" value="P-loop containing nucleoside triphosphate hydrolases"/>
    <property type="match status" value="1"/>
</dbReference>
<keyword evidence="6" id="KW-0411">Iron-sulfur</keyword>
<protein>
    <submittedName>
        <fullName evidence="8">NUBP iron-sulfur cluster assembly factor 1, cytosolic</fullName>
    </submittedName>
</protein>
<keyword evidence="2" id="KW-0479">Metal-binding</keyword>
<evidence type="ECO:0000259" key="7">
    <source>
        <dbReference type="SMART" id="SM00382"/>
    </source>
</evidence>
<dbReference type="PANTHER" id="PTHR23264:SF35">
    <property type="entry name" value="CYTOSOLIC FE-S CLUSTER ASSEMBLY FACTOR NUBP1"/>
    <property type="match status" value="1"/>
</dbReference>
<dbReference type="SMART" id="SM00382">
    <property type="entry name" value="AAA"/>
    <property type="match status" value="1"/>
</dbReference>
<dbReference type="GO" id="GO:0016226">
    <property type="term" value="P:iron-sulfur cluster assembly"/>
    <property type="evidence" value="ECO:0007669"/>
    <property type="project" value="InterPro"/>
</dbReference>
<dbReference type="GO" id="GO:0051539">
    <property type="term" value="F:4 iron, 4 sulfur cluster binding"/>
    <property type="evidence" value="ECO:0007669"/>
    <property type="project" value="UniProtKB-KW"/>
</dbReference>
<keyword evidence="5" id="KW-0408">Iron</keyword>
<dbReference type="PROSITE" id="PS01215">
    <property type="entry name" value="MRP"/>
    <property type="match status" value="1"/>
</dbReference>
<dbReference type="InterPro" id="IPR027417">
    <property type="entry name" value="P-loop_NTPase"/>
</dbReference>
<dbReference type="GeneTree" id="ENSGT00950000183193"/>
<dbReference type="CDD" id="cd02037">
    <property type="entry name" value="Mrp_NBP35"/>
    <property type="match status" value="1"/>
</dbReference>
<proteinExistence type="inferred from homology"/>
<dbReference type="Gene3D" id="3.40.50.300">
    <property type="entry name" value="P-loop containing nucleotide triphosphate hydrolases"/>
    <property type="match status" value="1"/>
</dbReference>
<reference evidence="8 9" key="1">
    <citation type="journal article" date="2010" name="PLoS Biol.">
        <title>Multi-platform next-generation sequencing of the domestic turkey (Meleagris gallopavo): genome assembly and analysis.</title>
        <authorList>
            <person name="Dalloul R.A."/>
            <person name="Long J.A."/>
            <person name="Zimin A.V."/>
            <person name="Aslam L."/>
            <person name="Beal K."/>
            <person name="Blomberg L.A."/>
            <person name="Bouffard P."/>
            <person name="Burt D.W."/>
            <person name="Crasta O."/>
            <person name="Crooijmans R.P."/>
            <person name="Cooper K."/>
            <person name="Coulombe R.A."/>
            <person name="De S."/>
            <person name="Delany M.E."/>
            <person name="Dodgson J.B."/>
            <person name="Dong J.J."/>
            <person name="Evans C."/>
            <person name="Frederickson K.M."/>
            <person name="Flicek P."/>
            <person name="Florea L."/>
            <person name="Folkerts O."/>
            <person name="Groenen M.A."/>
            <person name="Harkins T.T."/>
            <person name="Herrero J."/>
            <person name="Hoffmann S."/>
            <person name="Megens H.J."/>
            <person name="Jiang A."/>
            <person name="de Jong P."/>
            <person name="Kaiser P."/>
            <person name="Kim H."/>
            <person name="Kim K.W."/>
            <person name="Kim S."/>
            <person name="Langenberger D."/>
            <person name="Lee M.K."/>
            <person name="Lee T."/>
            <person name="Mane S."/>
            <person name="Marcais G."/>
            <person name="Marz M."/>
            <person name="McElroy A.P."/>
            <person name="Modise T."/>
            <person name="Nefedov M."/>
            <person name="Notredame C."/>
            <person name="Paton I.R."/>
            <person name="Payne W.S."/>
            <person name="Pertea G."/>
            <person name="Prickett D."/>
            <person name="Puiu D."/>
            <person name="Qioa D."/>
            <person name="Raineri E."/>
            <person name="Ruffier M."/>
            <person name="Salzberg S.L."/>
            <person name="Schatz M.C."/>
            <person name="Scheuring C."/>
            <person name="Schmidt C.J."/>
            <person name="Schroeder S."/>
            <person name="Searle S.M."/>
            <person name="Smith E.J."/>
            <person name="Smith J."/>
            <person name="Sonstegard T.S."/>
            <person name="Stadler P.F."/>
            <person name="Tafer H."/>
            <person name="Tu Z.J."/>
            <person name="Van Tassell C.P."/>
            <person name="Vilella A.J."/>
            <person name="Williams K.P."/>
            <person name="Yorke J.A."/>
            <person name="Zhang L."/>
            <person name="Zhang H.B."/>
            <person name="Zhang X."/>
            <person name="Zhang Y."/>
            <person name="Reed K.M."/>
        </authorList>
    </citation>
    <scope>NUCLEOTIDE SEQUENCE [LARGE SCALE GENOMIC DNA]</scope>
</reference>
<reference evidence="8" key="2">
    <citation type="submission" date="2025-08" db="UniProtKB">
        <authorList>
            <consortium name="Ensembl"/>
        </authorList>
    </citation>
    <scope>IDENTIFICATION</scope>
</reference>
<dbReference type="GO" id="GO:0005829">
    <property type="term" value="C:cytosol"/>
    <property type="evidence" value="ECO:0007669"/>
    <property type="project" value="TreeGrafter"/>
</dbReference>
<dbReference type="InterPro" id="IPR003593">
    <property type="entry name" value="AAA+_ATPase"/>
</dbReference>
<keyword evidence="3" id="KW-0547">Nucleotide-binding</keyword>
<evidence type="ECO:0000256" key="2">
    <source>
        <dbReference type="ARBA" id="ARBA00022723"/>
    </source>
</evidence>